<evidence type="ECO:0000256" key="1">
    <source>
        <dbReference type="SAM" id="MobiDB-lite"/>
    </source>
</evidence>
<feature type="transmembrane region" description="Helical" evidence="2">
    <location>
        <begin position="171"/>
        <end position="192"/>
    </location>
</feature>
<sequence>MVNVAVALLATLAAFGCAGLLAVRAFPERRIYLFAWTGTLAALGLALGAMTAGFATGFSPALLRFVELFGGLLAPFSLALGVVELVARTVQARFAARLIAGSYVVVAVVIILLDPIIGTFGKSLPKVPGHYSSLPKLILDGGHVFAVVSLVSCVAVTAMRGNKRDRAATEIMLTVAMVALAGVLVVTATRGFLPGPLAPLALGGAVALIWFGTARVLPQQAHDDEDEEEAEPYDEMSNYAGQPPHGRPSVPQQGIPPQGRPAGGQYSGQPSFAPAPGTSGPLPFPFGQYGRITMYTLIDGHQEAFDRLAAEVTRTVIERDPGTLVYACHSVDNAPLQRIFYQLFHDAAAVENHTRQPHVQRFAAEARTHVAGTNVIELTTTAAKVAPPPDAQRPPQNGHRPPHEAARPAYEPPRPAQEPPRPQYSTGESPRPQYSTQDTPRPAYAAQEPPRPQHPAQRPIHDPNRLPHDATAPRPAPHDVTGPRPAPHDVTGPRPAPPRPNGHPSQPPHPSNPSVRWPHG</sequence>
<feature type="domain" description="ABM" evidence="3">
    <location>
        <begin position="289"/>
        <end position="378"/>
    </location>
</feature>
<dbReference type="InterPro" id="IPR011008">
    <property type="entry name" value="Dimeric_a/b-barrel"/>
</dbReference>
<keyword evidence="5" id="KW-1185">Reference proteome</keyword>
<organism evidence="4 5">
    <name type="scientific">Actinoallomurus vinaceus</name>
    <dbReference type="NCBI Taxonomy" id="1080074"/>
    <lineage>
        <taxon>Bacteria</taxon>
        <taxon>Bacillati</taxon>
        <taxon>Actinomycetota</taxon>
        <taxon>Actinomycetes</taxon>
        <taxon>Streptosporangiales</taxon>
        <taxon>Thermomonosporaceae</taxon>
        <taxon>Actinoallomurus</taxon>
    </lineage>
</organism>
<dbReference type="RefSeq" id="WP_345429075.1">
    <property type="nucleotide sequence ID" value="NZ_BAABHK010000001.1"/>
</dbReference>
<dbReference type="Proteomes" id="UP001501442">
    <property type="component" value="Unassembled WGS sequence"/>
</dbReference>
<dbReference type="Pfam" id="PF03992">
    <property type="entry name" value="ABM"/>
    <property type="match status" value="1"/>
</dbReference>
<feature type="transmembrane region" description="Helical" evidence="2">
    <location>
        <begin position="137"/>
        <end position="159"/>
    </location>
</feature>
<proteinExistence type="predicted"/>
<name>A0ABP8U3J1_9ACTN</name>
<keyword evidence="2" id="KW-0472">Membrane</keyword>
<feature type="transmembrane region" description="Helical" evidence="2">
    <location>
        <begin position="94"/>
        <end position="117"/>
    </location>
</feature>
<protein>
    <recommendedName>
        <fullName evidence="3">ABM domain-containing protein</fullName>
    </recommendedName>
</protein>
<feature type="transmembrane region" description="Helical" evidence="2">
    <location>
        <begin position="33"/>
        <end position="56"/>
    </location>
</feature>
<feature type="region of interest" description="Disordered" evidence="1">
    <location>
        <begin position="220"/>
        <end position="280"/>
    </location>
</feature>
<keyword evidence="2" id="KW-1133">Transmembrane helix</keyword>
<feature type="compositionally biased region" description="Acidic residues" evidence="1">
    <location>
        <begin position="223"/>
        <end position="234"/>
    </location>
</feature>
<evidence type="ECO:0000259" key="3">
    <source>
        <dbReference type="PROSITE" id="PS51725"/>
    </source>
</evidence>
<dbReference type="PROSITE" id="PS51725">
    <property type="entry name" value="ABM"/>
    <property type="match status" value="1"/>
</dbReference>
<feature type="transmembrane region" description="Helical" evidence="2">
    <location>
        <begin position="68"/>
        <end position="87"/>
    </location>
</feature>
<evidence type="ECO:0000256" key="2">
    <source>
        <dbReference type="SAM" id="Phobius"/>
    </source>
</evidence>
<evidence type="ECO:0000313" key="5">
    <source>
        <dbReference type="Proteomes" id="UP001501442"/>
    </source>
</evidence>
<reference evidence="5" key="1">
    <citation type="journal article" date="2019" name="Int. J. Syst. Evol. Microbiol.">
        <title>The Global Catalogue of Microorganisms (GCM) 10K type strain sequencing project: providing services to taxonomists for standard genome sequencing and annotation.</title>
        <authorList>
            <consortium name="The Broad Institute Genomics Platform"/>
            <consortium name="The Broad Institute Genome Sequencing Center for Infectious Disease"/>
            <person name="Wu L."/>
            <person name="Ma J."/>
        </authorList>
    </citation>
    <scope>NUCLEOTIDE SEQUENCE [LARGE SCALE GENOMIC DNA]</scope>
    <source>
        <strain evidence="5">JCM 17939</strain>
    </source>
</reference>
<dbReference type="InterPro" id="IPR007138">
    <property type="entry name" value="ABM_dom"/>
</dbReference>
<feature type="compositionally biased region" description="Basic and acidic residues" evidence="1">
    <location>
        <begin position="459"/>
        <end position="468"/>
    </location>
</feature>
<accession>A0ABP8U3J1</accession>
<keyword evidence="2" id="KW-0812">Transmembrane</keyword>
<feature type="compositionally biased region" description="Pro residues" evidence="1">
    <location>
        <begin position="494"/>
        <end position="511"/>
    </location>
</feature>
<feature type="region of interest" description="Disordered" evidence="1">
    <location>
        <begin position="381"/>
        <end position="520"/>
    </location>
</feature>
<feature type="transmembrane region" description="Helical" evidence="2">
    <location>
        <begin position="6"/>
        <end position="26"/>
    </location>
</feature>
<feature type="compositionally biased region" description="Pro residues" evidence="1">
    <location>
        <begin position="410"/>
        <end position="422"/>
    </location>
</feature>
<comment type="caution">
    <text evidence="4">The sequence shown here is derived from an EMBL/GenBank/DDBJ whole genome shotgun (WGS) entry which is preliminary data.</text>
</comment>
<evidence type="ECO:0000313" key="4">
    <source>
        <dbReference type="EMBL" id="GAA4620836.1"/>
    </source>
</evidence>
<dbReference type="Gene3D" id="3.30.70.100">
    <property type="match status" value="1"/>
</dbReference>
<feature type="compositionally biased region" description="Polar residues" evidence="1">
    <location>
        <begin position="425"/>
        <end position="439"/>
    </location>
</feature>
<gene>
    <name evidence="4" type="ORF">GCM10023196_006370</name>
</gene>
<dbReference type="EMBL" id="BAABHK010000001">
    <property type="protein sequence ID" value="GAA4620836.1"/>
    <property type="molecule type" value="Genomic_DNA"/>
</dbReference>
<dbReference type="SUPFAM" id="SSF54909">
    <property type="entry name" value="Dimeric alpha+beta barrel"/>
    <property type="match status" value="1"/>
</dbReference>